<feature type="region of interest" description="Disordered" evidence="1">
    <location>
        <begin position="223"/>
        <end position="270"/>
    </location>
</feature>
<keyword evidence="4" id="KW-1185">Reference proteome</keyword>
<feature type="domain" description="DUF7918" evidence="2">
    <location>
        <begin position="9"/>
        <end position="216"/>
    </location>
</feature>
<evidence type="ECO:0000256" key="1">
    <source>
        <dbReference type="SAM" id="MobiDB-lite"/>
    </source>
</evidence>
<organism evidence="3 4">
    <name type="scientific">Ephemerocybe angulata</name>
    <dbReference type="NCBI Taxonomy" id="980116"/>
    <lineage>
        <taxon>Eukaryota</taxon>
        <taxon>Fungi</taxon>
        <taxon>Dikarya</taxon>
        <taxon>Basidiomycota</taxon>
        <taxon>Agaricomycotina</taxon>
        <taxon>Agaricomycetes</taxon>
        <taxon>Agaricomycetidae</taxon>
        <taxon>Agaricales</taxon>
        <taxon>Agaricineae</taxon>
        <taxon>Psathyrellaceae</taxon>
        <taxon>Ephemerocybe</taxon>
    </lineage>
</organism>
<dbReference type="Proteomes" id="UP000521943">
    <property type="component" value="Unassembled WGS sequence"/>
</dbReference>
<protein>
    <recommendedName>
        <fullName evidence="2">DUF7918 domain-containing protein</fullName>
    </recommendedName>
</protein>
<evidence type="ECO:0000313" key="3">
    <source>
        <dbReference type="EMBL" id="KAF6755435.1"/>
    </source>
</evidence>
<reference evidence="3 4" key="1">
    <citation type="submission" date="2020-07" db="EMBL/GenBank/DDBJ databases">
        <title>Comparative genomics of pyrophilous fungi reveals a link between fire events and developmental genes.</title>
        <authorList>
            <consortium name="DOE Joint Genome Institute"/>
            <person name="Steindorff A.S."/>
            <person name="Carver A."/>
            <person name="Calhoun S."/>
            <person name="Stillman K."/>
            <person name="Liu H."/>
            <person name="Lipzen A."/>
            <person name="Pangilinan J."/>
            <person name="Labutti K."/>
            <person name="Bruns T.D."/>
            <person name="Grigoriev I.V."/>
        </authorList>
    </citation>
    <scope>NUCLEOTIDE SEQUENCE [LARGE SCALE GENOMIC DNA]</scope>
    <source>
        <strain evidence="3 4">CBS 144469</strain>
    </source>
</reference>
<dbReference type="EMBL" id="JACGCI010000030">
    <property type="protein sequence ID" value="KAF6755435.1"/>
    <property type="molecule type" value="Genomic_DNA"/>
</dbReference>
<name>A0A8H6M5F8_9AGAR</name>
<comment type="caution">
    <text evidence="3">The sequence shown here is derived from an EMBL/GenBank/DDBJ whole genome shotgun (WGS) entry which is preliminary data.</text>
</comment>
<dbReference type="AlphaFoldDB" id="A0A8H6M5F8"/>
<proteinExistence type="predicted"/>
<dbReference type="InterPro" id="IPR057678">
    <property type="entry name" value="DUF7918"/>
</dbReference>
<sequence length="336" mass="36853">MPVSPQGYEAWIEIGGKRLEEYKVETSEDARVVCWIPCEAGKEFSIKLTIPSERHRATNHTIQTYLDGELASLRGNVIYTDVAAYIPKTVTFSDQLVEQRRATRAFQFGSLELTDDETYLGAATKEFGEIKVAVNSVQRYIAHHEPYGAASSAIKEDYRVHERAKKGLAHCVKLGAEKPLASRFKMVQAVGASKVCTFVFKYRHMDILEANGIAVRKAENKPISATSPNSVPGPSNSGASGSGQPRTASGKRKADEVKAEEDDTSDGDIESLEARLAALKEKKASKRVKQESKSTLVHGEVIDLTNMPLDESGSQRRRVKREPAGTLVSGEVIDLT</sequence>
<evidence type="ECO:0000313" key="4">
    <source>
        <dbReference type="Proteomes" id="UP000521943"/>
    </source>
</evidence>
<feature type="compositionally biased region" description="Low complexity" evidence="1">
    <location>
        <begin position="227"/>
        <end position="245"/>
    </location>
</feature>
<dbReference type="PANTHER" id="PTHR36223:SF1">
    <property type="entry name" value="TRANSCRIPTION ELONGATION FACTOR EAF N-TERMINAL DOMAIN-CONTAINING PROTEIN"/>
    <property type="match status" value="1"/>
</dbReference>
<gene>
    <name evidence="3" type="ORF">DFP72DRAFT_341175</name>
</gene>
<accession>A0A8H6M5F8</accession>
<dbReference type="PANTHER" id="PTHR36223">
    <property type="entry name" value="BETA-LACTAMASE-TYPE TRANSPEPTIDASE FOLD DOMAIN CONTAINING PROTEIN"/>
    <property type="match status" value="1"/>
</dbReference>
<dbReference type="OrthoDB" id="3364132at2759"/>
<dbReference type="Pfam" id="PF25534">
    <property type="entry name" value="DUF7918"/>
    <property type="match status" value="1"/>
</dbReference>
<evidence type="ECO:0000259" key="2">
    <source>
        <dbReference type="Pfam" id="PF25534"/>
    </source>
</evidence>
<feature type="compositionally biased region" description="Acidic residues" evidence="1">
    <location>
        <begin position="258"/>
        <end position="270"/>
    </location>
</feature>